<evidence type="ECO:0000313" key="7">
    <source>
        <dbReference type="EMBL" id="PST41384.1"/>
    </source>
</evidence>
<dbReference type="GO" id="GO:0003700">
    <property type="term" value="F:DNA-binding transcription factor activity"/>
    <property type="evidence" value="ECO:0007669"/>
    <property type="project" value="InterPro"/>
</dbReference>
<keyword evidence="3" id="KW-0238">DNA-binding</keyword>
<dbReference type="GO" id="GO:0005829">
    <property type="term" value="C:cytosol"/>
    <property type="evidence" value="ECO:0007669"/>
    <property type="project" value="TreeGrafter"/>
</dbReference>
<dbReference type="Gene3D" id="1.10.10.10">
    <property type="entry name" value="Winged helix-like DNA-binding domain superfamily/Winged helix DNA-binding domain"/>
    <property type="match status" value="1"/>
</dbReference>
<dbReference type="InterPro" id="IPR036390">
    <property type="entry name" value="WH_DNA-bd_sf"/>
</dbReference>
<dbReference type="Proteomes" id="UP000241201">
    <property type="component" value="Unassembled WGS sequence"/>
</dbReference>
<keyword evidence="8" id="KW-1185">Reference proteome</keyword>
<evidence type="ECO:0000256" key="1">
    <source>
        <dbReference type="ARBA" id="ARBA00009437"/>
    </source>
</evidence>
<evidence type="ECO:0000313" key="6">
    <source>
        <dbReference type="EMBL" id="MCB8610038.1"/>
    </source>
</evidence>
<dbReference type="SUPFAM" id="SSF46785">
    <property type="entry name" value="Winged helix' DNA-binding domain"/>
    <property type="match status" value="1"/>
</dbReference>
<dbReference type="GeneID" id="77470337"/>
<feature type="domain" description="HTH lysR-type" evidence="5">
    <location>
        <begin position="2"/>
        <end position="59"/>
    </location>
</feature>
<keyword evidence="4" id="KW-0804">Transcription</keyword>
<dbReference type="Proteomes" id="UP001198439">
    <property type="component" value="Unassembled WGS sequence"/>
</dbReference>
<evidence type="ECO:0000313" key="8">
    <source>
        <dbReference type="Proteomes" id="UP000241201"/>
    </source>
</evidence>
<reference evidence="6" key="3">
    <citation type="submission" date="2021-10" db="EMBL/GenBank/DDBJ databases">
        <title>Collection of gut derived symbiotic bacterial strains cultured from healthy donors.</title>
        <authorList>
            <person name="Lin H."/>
            <person name="Littmann E."/>
            <person name="Kohout C."/>
            <person name="Pamer E.G."/>
        </authorList>
    </citation>
    <scope>NUCLEOTIDE SEQUENCE</scope>
    <source>
        <strain evidence="6">DFI.4.48</strain>
    </source>
</reference>
<dbReference type="PROSITE" id="PS50931">
    <property type="entry name" value="HTH_LYSR"/>
    <property type="match status" value="1"/>
</dbReference>
<proteinExistence type="inferred from homology"/>
<dbReference type="CDD" id="cd05466">
    <property type="entry name" value="PBP2_LTTR_substrate"/>
    <property type="match status" value="1"/>
</dbReference>
<accession>A0A2T3G1F5</accession>
<evidence type="ECO:0000256" key="2">
    <source>
        <dbReference type="ARBA" id="ARBA00023015"/>
    </source>
</evidence>
<evidence type="ECO:0000259" key="5">
    <source>
        <dbReference type="PROSITE" id="PS50931"/>
    </source>
</evidence>
<dbReference type="Pfam" id="PF00126">
    <property type="entry name" value="HTH_1"/>
    <property type="match status" value="1"/>
</dbReference>
<keyword evidence="2" id="KW-0805">Transcription regulation</keyword>
<dbReference type="GO" id="GO:0003677">
    <property type="term" value="F:DNA binding"/>
    <property type="evidence" value="ECO:0007669"/>
    <property type="project" value="UniProtKB-KW"/>
</dbReference>
<sequence>MIELNQLEQLIYIAENKTISKAAKELLISQPALSRSMQRLESDLGVELFDHYKNKIVLNKNGELAVKHAQKIIKSIQTMINDVQDYDQSFHRISIATCSPAPMWDIEPLIKELYPQITIQTAVINKKDLLTKLKEKEYHLVITPEYIDDSQYFCIPYVEEDLLLSLPLNHPLASKKEIKFHDLDGQTMLLYSNIGFWHDLHMQKTPKTKYLLQEERLTFNEIVKASTLPSYTSNLSIKREGKMSDRVILPINEEEAHVTYYVVMLKKNKKKYKDLIDKIEHYYDY</sequence>
<dbReference type="RefSeq" id="WP_106987504.1">
    <property type="nucleotide sequence ID" value="NZ_JAJCFI010000003.1"/>
</dbReference>
<dbReference type="PANTHER" id="PTHR30419">
    <property type="entry name" value="HTH-TYPE TRANSCRIPTIONAL REGULATOR YBHD"/>
    <property type="match status" value="1"/>
</dbReference>
<reference evidence="8" key="1">
    <citation type="submission" date="2018-03" db="EMBL/GenBank/DDBJ databases">
        <title>Lachnoclostridium SNUG30370 gen.nov., sp.nov., isolated from human faeces.</title>
        <authorList>
            <person name="Seo B."/>
            <person name="Jeon K."/>
            <person name="Ko G."/>
        </authorList>
    </citation>
    <scope>NUCLEOTIDE SEQUENCE [LARGE SCALE GENOMIC DNA]</scope>
    <source>
        <strain evidence="8">SNUG30370</strain>
    </source>
</reference>
<dbReference type="SUPFAM" id="SSF53850">
    <property type="entry name" value="Periplasmic binding protein-like II"/>
    <property type="match status" value="1"/>
</dbReference>
<dbReference type="EMBL" id="PYLP01000003">
    <property type="protein sequence ID" value="PST41384.1"/>
    <property type="molecule type" value="Genomic_DNA"/>
</dbReference>
<dbReference type="InterPro" id="IPR036388">
    <property type="entry name" value="WH-like_DNA-bd_sf"/>
</dbReference>
<dbReference type="InterPro" id="IPR000847">
    <property type="entry name" value="LysR_HTH_N"/>
</dbReference>
<dbReference type="Gene3D" id="3.40.190.10">
    <property type="entry name" value="Periplasmic binding protein-like II"/>
    <property type="match status" value="2"/>
</dbReference>
<dbReference type="InterPro" id="IPR005119">
    <property type="entry name" value="LysR_subst-bd"/>
</dbReference>
<dbReference type="PRINTS" id="PR00039">
    <property type="entry name" value="HTHLYSR"/>
</dbReference>
<gene>
    <name evidence="7" type="ORF">C7U55_04385</name>
    <name evidence="6" type="ORF">LJD69_05480</name>
</gene>
<dbReference type="InterPro" id="IPR050950">
    <property type="entry name" value="HTH-type_LysR_regulators"/>
</dbReference>
<dbReference type="AlphaFoldDB" id="A0A2T3G1F5"/>
<comment type="similarity">
    <text evidence="1">Belongs to the LysR transcriptional regulatory family.</text>
</comment>
<dbReference type="EMBL" id="JAJDKZ010000011">
    <property type="protein sequence ID" value="MCB8610038.1"/>
    <property type="molecule type" value="Genomic_DNA"/>
</dbReference>
<protein>
    <submittedName>
        <fullName evidence="7">LysR family transcriptional regulator</fullName>
    </submittedName>
</protein>
<dbReference type="PANTHER" id="PTHR30419:SF8">
    <property type="entry name" value="NITROGEN ASSIMILATION TRANSCRIPTIONAL ACTIVATOR-RELATED"/>
    <property type="match status" value="1"/>
</dbReference>
<name>A0A2T3G1F5_9FIRM</name>
<organism evidence="7 8">
    <name type="scientific">Faecalibacillus faecis</name>
    <dbReference type="NCBI Taxonomy" id="1982628"/>
    <lineage>
        <taxon>Bacteria</taxon>
        <taxon>Bacillati</taxon>
        <taxon>Bacillota</taxon>
        <taxon>Erysipelotrichia</taxon>
        <taxon>Erysipelotrichales</taxon>
        <taxon>Coprobacillaceae</taxon>
        <taxon>Faecalibacillus</taxon>
    </lineage>
</organism>
<dbReference type="Pfam" id="PF03466">
    <property type="entry name" value="LysR_substrate"/>
    <property type="match status" value="1"/>
</dbReference>
<evidence type="ECO:0000256" key="3">
    <source>
        <dbReference type="ARBA" id="ARBA00023125"/>
    </source>
</evidence>
<reference evidence="7" key="2">
    <citation type="journal article" date="2019" name="Int. J. Syst. Evol. Microbiol.">
        <title>Faecalibacillus intestinalis gen. nov., sp. nov. and Faecalibacillus faecis sp. nov., isolated from human faeces.</title>
        <authorList>
            <person name="Seo B."/>
            <person name="Jeon K."/>
            <person name="Baek I."/>
            <person name="Lee Y.M."/>
            <person name="Baek K."/>
            <person name="Ko G."/>
        </authorList>
    </citation>
    <scope>NUCLEOTIDE SEQUENCE</scope>
    <source>
        <strain evidence="7">SNUG30370</strain>
    </source>
</reference>
<evidence type="ECO:0000256" key="4">
    <source>
        <dbReference type="ARBA" id="ARBA00023163"/>
    </source>
</evidence>
<comment type="caution">
    <text evidence="7">The sequence shown here is derived from an EMBL/GenBank/DDBJ whole genome shotgun (WGS) entry which is preliminary data.</text>
</comment>